<accession>A0A1G5Y7D2</accession>
<dbReference type="Gene3D" id="3.40.50.12580">
    <property type="match status" value="1"/>
</dbReference>
<protein>
    <recommendedName>
        <fullName evidence="3">UDP-N-acetylglucosamine:LPS N-acetylglucosamine transferase</fullName>
    </recommendedName>
</protein>
<dbReference type="AlphaFoldDB" id="A0A1G5Y7D2"/>
<name>A0A1G5Y7D2_9BACT</name>
<sequence>MRVCFLIPDGVGIRNYLYSPILPILNAAGAEIVIWHGLDPEVIIQSKKLHVGLFPGEFPFVNHREDPIAQLLRDSVSYARLSLNSRKLANPTIMDNWLPKKTTKGKVSNFVAALLGKTIKSDKQIIAVENIVKSKNRKSDAYFRYKKELENINPDILFCTHQRMPNAGIAMLAAQDLGIKTVAAIFSWDNLPKGRLPVRADDYLVWSAYMKDELAIYFPNIDQQRVHIVGTPQFDFYKNPEVFQSREEFAGSNGLDPHKHWVCFSGDDSLTSPHDPLYLNDLAENLKAHRNIQILFRPVPVEGHHRYVDILEKHPNIVLMQPKWKHGKMWNTFFPYYEDIAVLVNLARHSAAVINVGSTMALDFAQFDKPGLYVNYDVKPDHPWSVKRTYQFQHFRTMDGLNPVGWINSPEEIESKIIQAIEHPYQVGPDRNKWKEKIVFEEEGILASQKIADWLTQLQNSKQ</sequence>
<dbReference type="RefSeq" id="WP_092730057.1">
    <property type="nucleotide sequence ID" value="NZ_FMXE01000014.1"/>
</dbReference>
<dbReference type="OrthoDB" id="913551at2"/>
<organism evidence="1 2">
    <name type="scientific">Algoriphagus alkaliphilus</name>
    <dbReference type="NCBI Taxonomy" id="279824"/>
    <lineage>
        <taxon>Bacteria</taxon>
        <taxon>Pseudomonadati</taxon>
        <taxon>Bacteroidota</taxon>
        <taxon>Cytophagia</taxon>
        <taxon>Cytophagales</taxon>
        <taxon>Cyclobacteriaceae</taxon>
        <taxon>Algoriphagus</taxon>
    </lineage>
</organism>
<evidence type="ECO:0000313" key="1">
    <source>
        <dbReference type="EMBL" id="SDA77975.1"/>
    </source>
</evidence>
<evidence type="ECO:0000313" key="2">
    <source>
        <dbReference type="Proteomes" id="UP000198756"/>
    </source>
</evidence>
<keyword evidence="2" id="KW-1185">Reference proteome</keyword>
<gene>
    <name evidence="1" type="ORF">SAMN03080617_02272</name>
</gene>
<evidence type="ECO:0008006" key="3">
    <source>
        <dbReference type="Google" id="ProtNLM"/>
    </source>
</evidence>
<reference evidence="2" key="1">
    <citation type="submission" date="2016-10" db="EMBL/GenBank/DDBJ databases">
        <authorList>
            <person name="Varghese N."/>
            <person name="Submissions S."/>
        </authorList>
    </citation>
    <scope>NUCLEOTIDE SEQUENCE [LARGE SCALE GENOMIC DNA]</scope>
    <source>
        <strain evidence="2">DSM 22703</strain>
    </source>
</reference>
<dbReference type="EMBL" id="FMXE01000014">
    <property type="protein sequence ID" value="SDA77975.1"/>
    <property type="molecule type" value="Genomic_DNA"/>
</dbReference>
<dbReference type="Proteomes" id="UP000198756">
    <property type="component" value="Unassembled WGS sequence"/>
</dbReference>
<dbReference type="SUPFAM" id="SSF53756">
    <property type="entry name" value="UDP-Glycosyltransferase/glycogen phosphorylase"/>
    <property type="match status" value="1"/>
</dbReference>
<dbReference type="STRING" id="279824.SAMN03080617_02272"/>
<dbReference type="InterPro" id="IPR043148">
    <property type="entry name" value="TagF_C"/>
</dbReference>
<proteinExistence type="predicted"/>